<reference evidence="1 2" key="1">
    <citation type="submission" date="2019-07" db="EMBL/GenBank/DDBJ databases">
        <title>Whole genome shotgun sequence of Segetibacter aerophilus NBRC 106135.</title>
        <authorList>
            <person name="Hosoyama A."/>
            <person name="Uohara A."/>
            <person name="Ohji S."/>
            <person name="Ichikawa N."/>
        </authorList>
    </citation>
    <scope>NUCLEOTIDE SEQUENCE [LARGE SCALE GENOMIC DNA]</scope>
    <source>
        <strain evidence="1 2">NBRC 106135</strain>
    </source>
</reference>
<dbReference type="Gene3D" id="2.120.10.30">
    <property type="entry name" value="TolB, C-terminal domain"/>
    <property type="match status" value="1"/>
</dbReference>
<keyword evidence="2" id="KW-1185">Reference proteome</keyword>
<proteinExistence type="predicted"/>
<protein>
    <recommendedName>
        <fullName evidence="3">Secretion system C-terminal sorting domain-containing protein</fullName>
    </recommendedName>
</protein>
<name>A0A512BF36_9BACT</name>
<dbReference type="InterPro" id="IPR011042">
    <property type="entry name" value="6-blade_b-propeller_TolB-like"/>
</dbReference>
<accession>A0A512BF36</accession>
<evidence type="ECO:0000313" key="2">
    <source>
        <dbReference type="Proteomes" id="UP000321513"/>
    </source>
</evidence>
<evidence type="ECO:0000313" key="1">
    <source>
        <dbReference type="EMBL" id="GEO10447.1"/>
    </source>
</evidence>
<dbReference type="InterPro" id="IPR011044">
    <property type="entry name" value="Quino_amine_DH_bsu"/>
</dbReference>
<evidence type="ECO:0008006" key="3">
    <source>
        <dbReference type="Google" id="ProtNLM"/>
    </source>
</evidence>
<sequence length="2029" mass="217899">MWSGVTKEAGSYSIKWDGTDDFQQPLPNDNYLVKVLSNNVSYNWEGIIGNSSTSQTGNSIHRSLDPAIGMVIASGNAYYCIGYGEGQGGNGMFALNNIQVKLHPMPYDNTGQNTDFMVTDGTNIYWAGYDAFQPTHSFVFATKVSDKSEATFSYGKVVPVKYAHTYTSAIGYEDAHDAFITGLAVSDNFIFISRKNLNEVRVLDKITGAVVQKLAFTSPTAMASKGNTLWLCTAGNKVEKCIINSNGTLLSTGIIATGFSAPITMSTNGSLVALVDGADSQQVKAFDFTSGVASWTLGQPNGNNIIPTISNDRFAFWKRDQETAEKVGFGAVAFAEDGSFWVCDPSNFRMQHYSSDRRFIDRIEYTGRSYNLAVDLSNPSRVLNTMQEYEVNYTNPIKNSWVHKYNWDGTYNTAYDLLYKVRHICTLSNGRTYAIMKRKSDGLAEVVELDTAKGIRYTGLTFESTAKIYADGSIGEMQNGGVNEIQYFKKRLLLGFDANNPIYSQANGIATHSNTSTNEPRNGSITIYPTEITSTGILALYKGSRVRNETNSYHLGGLDIATGKVKWKTALSNFDAYEGAFPDNGDFEVGNFGPNEGGQGDAALAIGRSIITHYYGEFWKAGQTNIFNHYYDNGLFVGQFGTTSDDVTQPADVKMAGNAFSPVIVPIGPDYYLYHNDESHHGGTHRWKITGLNSIQEQTIPISTSFQRGDETPVLPGIDLMAGLPYRSSLADNTSGWTRNPASDAAGWNAKTNVKTYSKRKSPDLYITYSQEAGAYTIKRDLGTNNNLSSWRLFGKVNYDNCMPNTSIGVYLDVLDDNGKIIIRFYNSIDYSASPITVNVYANNTLISSGPEATVKNITKRFQLLDISMVAGAISVGYAGSEPVKVGSYDLAANTGSPKTMQLYFTNSGGPAYGKVIGLDEFRFVPSNNTINTPIAPTLAADDVANTLVASHTIGDTAIVVSENGSAFVQYLGKISVNNLARPSGYWKFKIKAATMRNESAVVSSPEFTISNTINITTPAAPIIVIDNTIMTLKASHPLGDSVILVSENGGPYLPYIGQISVGNVVKPEGYWKFKVKSGLQRNESAVINSPELNATTSPTTNTPAAPTVIGNDVTKVLSASHSLGDSVILVCENGGPYLLYTGQINVGNVSRPVGYWKFKIKAGIGRNESGISESPAFSTTIQNVTPTPPIITIDDINNMVTASHVLGSSEIIVSANGSDFVQYPGPITVGNVNREAGYYKFKIKAVPGRNESVLASSPAFTINTSISTPAAPILKADDAANTLDASHDLGNTEIVVSENGGAFVGFVGLISVGDISRPAGYWKFKIKSARDRNESAIAVSPEFTVKSIPSFTPDAPTVVGNDSTDLLSASHLLGASEIVVSENGSAFAPYTGSVNVGNVSRPLGYWKFKIKSGQNRNESAVAASPEFTIASISSITPDAPALVGDDIANVLSASHSLGISEILVSENGSAFTAYTGSINVGNTSRSAGYWRFKIRAGLQRNESIVASSPEFTTTTTPDAPIINGDDVANTLTAIHTLGSTEILVSENGGVYAAYAGPINVGNVSRPNGYWKFKIKAGLQRNESIVANSPVFTVTTTPDAPVVVGDDVANVLTVSHRLGNSEILVSENGGIFAAYLGPISVGNVSKPTGYWKFKIKAALQRNESAVVNSPEFTTTVTPLAPEVLADDIANTLVATHALGTSEIVVSENGGVFSTYIGTINVGNVSRPAGYWRFKIKATLQRNESIVVTSPAFTITTTPVAPTLSADDAANTLTAFHSLGTNEILVSVNGGPFTTFTGMINVGNVSRPLGYWRFKVKAALQRTESSIVSSPPFTINSSIAVPNVNSIILSVQLTALKATQVDKDVLVQWATTAELDVERYEVEGSFNSRQFASVGTVPARGSAISSNYNFLDKSPFPGDNYYRIKTVYKSGEVHFSSVVYVRFVTGNGNVSVYPNPIISNNIFIQSSNLAKGEYTVSLVTSTGQTILNEIITHAGGIFSHSIPLSPALSKGTYILKFFNKEFIITKQLIK</sequence>
<dbReference type="NCBIfam" id="TIGR04183">
    <property type="entry name" value="Por_Secre_tail"/>
    <property type="match status" value="1"/>
</dbReference>
<dbReference type="InterPro" id="IPR026444">
    <property type="entry name" value="Secre_tail"/>
</dbReference>
<dbReference type="SUPFAM" id="SSF50969">
    <property type="entry name" value="YVTN repeat-like/Quinoprotein amine dehydrogenase"/>
    <property type="match status" value="1"/>
</dbReference>
<dbReference type="Gene3D" id="2.60.40.4070">
    <property type="match status" value="1"/>
</dbReference>
<dbReference type="EMBL" id="BJYT01000011">
    <property type="protein sequence ID" value="GEO10447.1"/>
    <property type="molecule type" value="Genomic_DNA"/>
</dbReference>
<comment type="caution">
    <text evidence="1">The sequence shown here is derived from an EMBL/GenBank/DDBJ whole genome shotgun (WGS) entry which is preliminary data.</text>
</comment>
<organism evidence="1 2">
    <name type="scientific">Segetibacter aerophilus</name>
    <dbReference type="NCBI Taxonomy" id="670293"/>
    <lineage>
        <taxon>Bacteria</taxon>
        <taxon>Pseudomonadati</taxon>
        <taxon>Bacteroidota</taxon>
        <taxon>Chitinophagia</taxon>
        <taxon>Chitinophagales</taxon>
        <taxon>Chitinophagaceae</taxon>
        <taxon>Segetibacter</taxon>
    </lineage>
</organism>
<gene>
    <name evidence="1" type="ORF">SAE01_29430</name>
</gene>
<dbReference type="Proteomes" id="UP000321513">
    <property type="component" value="Unassembled WGS sequence"/>
</dbReference>